<keyword evidence="2 3" id="KW-0802">TPR repeat</keyword>
<proteinExistence type="predicted"/>
<evidence type="ECO:0000313" key="6">
    <source>
        <dbReference type="Proteomes" id="UP000184280"/>
    </source>
</evidence>
<dbReference type="OrthoDB" id="9814448at2"/>
<protein>
    <submittedName>
        <fullName evidence="5">Tetratricopeptide repeat-containing protein</fullName>
    </submittedName>
</protein>
<feature type="chain" id="PRO_5009926916" evidence="4">
    <location>
        <begin position="20"/>
        <end position="328"/>
    </location>
</feature>
<evidence type="ECO:0000256" key="2">
    <source>
        <dbReference type="ARBA" id="ARBA00022803"/>
    </source>
</evidence>
<dbReference type="SMART" id="SM00028">
    <property type="entry name" value="TPR"/>
    <property type="match status" value="3"/>
</dbReference>
<dbReference type="PANTHER" id="PTHR44943:SF8">
    <property type="entry name" value="TPR REPEAT-CONTAINING PROTEIN MJ0263"/>
    <property type="match status" value="1"/>
</dbReference>
<dbReference type="InterPro" id="IPR051685">
    <property type="entry name" value="Ycf3/AcsC/BcsC/TPR_MFPF"/>
</dbReference>
<dbReference type="PANTHER" id="PTHR44943">
    <property type="entry name" value="CELLULOSE SYNTHASE OPERON PROTEIN C"/>
    <property type="match status" value="1"/>
</dbReference>
<dbReference type="EMBL" id="FRCJ01000003">
    <property type="protein sequence ID" value="SHM39559.1"/>
    <property type="molecule type" value="Genomic_DNA"/>
</dbReference>
<feature type="repeat" description="TPR" evidence="3">
    <location>
        <begin position="273"/>
        <end position="306"/>
    </location>
</feature>
<evidence type="ECO:0000313" key="5">
    <source>
        <dbReference type="EMBL" id="SHM39559.1"/>
    </source>
</evidence>
<keyword evidence="1" id="KW-0677">Repeat</keyword>
<name>A0A1M7IFW3_XYLRU</name>
<dbReference type="InterPro" id="IPR019734">
    <property type="entry name" value="TPR_rpt"/>
</dbReference>
<reference evidence="5 6" key="1">
    <citation type="submission" date="2016-11" db="EMBL/GenBank/DDBJ databases">
        <authorList>
            <person name="Jaros S."/>
            <person name="Januszkiewicz K."/>
            <person name="Wedrychowicz H."/>
        </authorList>
    </citation>
    <scope>NUCLEOTIDE SEQUENCE [LARGE SCALE GENOMIC DNA]</scope>
    <source>
        <strain evidence="5 6">BPI-34</strain>
    </source>
</reference>
<keyword evidence="4" id="KW-0732">Signal</keyword>
<feature type="signal peptide" evidence="4">
    <location>
        <begin position="1"/>
        <end position="19"/>
    </location>
</feature>
<accession>A0A1M7IFW3</accession>
<dbReference type="SUPFAM" id="SSF48452">
    <property type="entry name" value="TPR-like"/>
    <property type="match status" value="1"/>
</dbReference>
<evidence type="ECO:0000256" key="1">
    <source>
        <dbReference type="ARBA" id="ARBA00022737"/>
    </source>
</evidence>
<dbReference type="PROSITE" id="PS50005">
    <property type="entry name" value="TPR"/>
    <property type="match status" value="1"/>
</dbReference>
<dbReference type="RefSeq" id="WP_073044747.1">
    <property type="nucleotide sequence ID" value="NZ_FOLF01000001.1"/>
</dbReference>
<dbReference type="AlphaFoldDB" id="A0A1M7IFW3"/>
<dbReference type="Proteomes" id="UP000184280">
    <property type="component" value="Unassembled WGS sequence"/>
</dbReference>
<gene>
    <name evidence="5" type="ORF">SAMN04488494_1870</name>
</gene>
<dbReference type="InterPro" id="IPR011990">
    <property type="entry name" value="TPR-like_helical_dom_sf"/>
</dbReference>
<organism evidence="5 6">
    <name type="scientific">Xylanibacter ruminicola</name>
    <name type="common">Prevotella ruminicola</name>
    <dbReference type="NCBI Taxonomy" id="839"/>
    <lineage>
        <taxon>Bacteria</taxon>
        <taxon>Pseudomonadati</taxon>
        <taxon>Bacteroidota</taxon>
        <taxon>Bacteroidia</taxon>
        <taxon>Bacteroidales</taxon>
        <taxon>Prevotellaceae</taxon>
        <taxon>Xylanibacter</taxon>
    </lineage>
</organism>
<evidence type="ECO:0000256" key="3">
    <source>
        <dbReference type="PROSITE-ProRule" id="PRU00339"/>
    </source>
</evidence>
<dbReference type="Gene3D" id="1.25.40.10">
    <property type="entry name" value="Tetratricopeptide repeat domain"/>
    <property type="match status" value="1"/>
</dbReference>
<dbReference type="Pfam" id="PF13181">
    <property type="entry name" value="TPR_8"/>
    <property type="match status" value="1"/>
</dbReference>
<sequence>MKKISLVILAVFIGLSAFAQTPATLRADAVRLASRGYFNKSLDCLRQIAVDSLNAEDMHLYYSNFAQLGQNDSLAYWADEMLKSNPYDAQLIVDYTPRLNNGWQGDMGRKTFPLKVIDICKKYVERDSTHILINRQLAEAYYNIGNYDLALQELKKLEAVGDTCFGTLYTLGLTYQRMGDNSTAYDYLYRAYDKNDHHPYCLFMLGIVSNRVGLGAEALSYLDEAKKLLMPDRQTLFRLHKELAEAFKLKSEPDFRLEELQECMRYAEEKDVNELTYLMGQCYFQLKQRDKAKDCFNRFLEATENKEYNDKIKGMRSDAQRTLRMMMW</sequence>
<evidence type="ECO:0000256" key="4">
    <source>
        <dbReference type="SAM" id="SignalP"/>
    </source>
</evidence>